<keyword evidence="1" id="KW-0812">Transmembrane</keyword>
<evidence type="ECO:0000256" key="1">
    <source>
        <dbReference type="SAM" id="Phobius"/>
    </source>
</evidence>
<reference evidence="2 3" key="3">
    <citation type="journal article" date="2015" name="Genome Announc.">
        <title>Draft Genome Sequence of the Archiascomycetous Yeast Saitoella complicata.</title>
        <authorList>
            <person name="Yamauchi K."/>
            <person name="Kondo S."/>
            <person name="Hamamoto M."/>
            <person name="Takahashi Y."/>
            <person name="Ogura Y."/>
            <person name="Hayashi T."/>
            <person name="Nishida H."/>
        </authorList>
    </citation>
    <scope>NUCLEOTIDE SEQUENCE [LARGE SCALE GENOMIC DNA]</scope>
    <source>
        <strain evidence="2 3">NRRL Y-17804</strain>
    </source>
</reference>
<comment type="caution">
    <text evidence="2">The sequence shown here is derived from an EMBL/GenBank/DDBJ whole genome shotgun (WGS) entry which is preliminary data.</text>
</comment>
<keyword evidence="1" id="KW-1133">Transmembrane helix</keyword>
<dbReference type="AlphaFoldDB" id="A0A0E9NT09"/>
<gene>
    <name evidence="2" type="ORF">G7K_6888-t1</name>
</gene>
<dbReference type="Proteomes" id="UP000033140">
    <property type="component" value="Unassembled WGS sequence"/>
</dbReference>
<keyword evidence="1" id="KW-0472">Membrane</keyword>
<feature type="transmembrane region" description="Helical" evidence="1">
    <location>
        <begin position="133"/>
        <end position="152"/>
    </location>
</feature>
<name>A0A0E9NT09_SAICN</name>
<feature type="transmembrane region" description="Helical" evidence="1">
    <location>
        <begin position="64"/>
        <end position="83"/>
    </location>
</feature>
<reference evidence="2 3" key="2">
    <citation type="journal article" date="2014" name="J. Gen. Appl. Microbiol.">
        <title>The early diverging ascomycetous budding yeast Saitoella complicata has three histone deacetylases belonging to the Clr6, Hos2, and Rpd3 lineages.</title>
        <authorList>
            <person name="Nishida H."/>
            <person name="Matsumoto T."/>
            <person name="Kondo S."/>
            <person name="Hamamoto M."/>
            <person name="Yoshikawa H."/>
        </authorList>
    </citation>
    <scope>NUCLEOTIDE SEQUENCE [LARGE SCALE GENOMIC DNA]</scope>
    <source>
        <strain evidence="2 3">NRRL Y-17804</strain>
    </source>
</reference>
<organism evidence="2 3">
    <name type="scientific">Saitoella complicata (strain BCRC 22490 / CBS 7301 / JCM 7358 / NBRC 10748 / NRRL Y-17804)</name>
    <dbReference type="NCBI Taxonomy" id="698492"/>
    <lineage>
        <taxon>Eukaryota</taxon>
        <taxon>Fungi</taxon>
        <taxon>Dikarya</taxon>
        <taxon>Ascomycota</taxon>
        <taxon>Taphrinomycotina</taxon>
        <taxon>Taphrinomycotina incertae sedis</taxon>
        <taxon>Saitoella</taxon>
    </lineage>
</organism>
<sequence length="203" mass="23056">MDMFIASEFQAEDGSRGSEPRLEFVFEYFASEGYSSTDSDPDVAASAKRSHITRVYIRVSFLPIHTYITALGTLTRILFLSLVLRLPRQILLMVLLRNMLHRLLLELLHSPLLLISLDVRLTRTRQGLVPPGSVVHGLVLVFAFEVALFRALERERRTAGSLSDIWEPVPTKRRPPMASLLEVEIKVDLAKRMFSIAIYSGWC</sequence>
<proteinExistence type="predicted"/>
<dbReference type="EMBL" id="BACD03000090">
    <property type="protein sequence ID" value="GAO52821.1"/>
    <property type="molecule type" value="Genomic_DNA"/>
</dbReference>
<keyword evidence="3" id="KW-1185">Reference proteome</keyword>
<accession>A0A0E9NT09</accession>
<evidence type="ECO:0000313" key="2">
    <source>
        <dbReference type="EMBL" id="GAO52821.1"/>
    </source>
</evidence>
<reference evidence="2 3" key="1">
    <citation type="journal article" date="2011" name="J. Gen. Appl. Microbiol.">
        <title>Draft genome sequencing of the enigmatic yeast Saitoella complicata.</title>
        <authorList>
            <person name="Nishida H."/>
            <person name="Hamamoto M."/>
            <person name="Sugiyama J."/>
        </authorList>
    </citation>
    <scope>NUCLEOTIDE SEQUENCE [LARGE SCALE GENOMIC DNA]</scope>
    <source>
        <strain evidence="2 3">NRRL Y-17804</strain>
    </source>
</reference>
<evidence type="ECO:0000313" key="3">
    <source>
        <dbReference type="Proteomes" id="UP000033140"/>
    </source>
</evidence>
<protein>
    <submittedName>
        <fullName evidence="2">Uncharacterized protein</fullName>
    </submittedName>
</protein>